<protein>
    <submittedName>
        <fullName evidence="1">Uncharacterized protein</fullName>
    </submittedName>
</protein>
<evidence type="ECO:0000313" key="2">
    <source>
        <dbReference type="Proteomes" id="UP000054279"/>
    </source>
</evidence>
<gene>
    <name evidence="1" type="ORF">M422DRAFT_252031</name>
</gene>
<organism evidence="1 2">
    <name type="scientific">Sphaerobolus stellatus (strain SS14)</name>
    <dbReference type="NCBI Taxonomy" id="990650"/>
    <lineage>
        <taxon>Eukaryota</taxon>
        <taxon>Fungi</taxon>
        <taxon>Dikarya</taxon>
        <taxon>Basidiomycota</taxon>
        <taxon>Agaricomycotina</taxon>
        <taxon>Agaricomycetes</taxon>
        <taxon>Phallomycetidae</taxon>
        <taxon>Geastrales</taxon>
        <taxon>Sphaerobolaceae</taxon>
        <taxon>Sphaerobolus</taxon>
    </lineage>
</organism>
<dbReference type="Proteomes" id="UP000054279">
    <property type="component" value="Unassembled WGS sequence"/>
</dbReference>
<proteinExistence type="predicted"/>
<keyword evidence="2" id="KW-1185">Reference proteome</keyword>
<sequence>MSATVTTSRNDTLVDFILTSLGLAIYTTHTPFRRLANVARIFQSLALESQMPSMQHSATFSRPISLLARELACAQYGNSYQDRRVEGCLDYRLWNLAKVAHERGFFLAQEGKEALHELARHCSEG</sequence>
<reference evidence="1 2" key="1">
    <citation type="submission" date="2014-06" db="EMBL/GenBank/DDBJ databases">
        <title>Evolutionary Origins and Diversification of the Mycorrhizal Mutualists.</title>
        <authorList>
            <consortium name="DOE Joint Genome Institute"/>
            <consortium name="Mycorrhizal Genomics Consortium"/>
            <person name="Kohler A."/>
            <person name="Kuo A."/>
            <person name="Nagy L.G."/>
            <person name="Floudas D."/>
            <person name="Copeland A."/>
            <person name="Barry K.W."/>
            <person name="Cichocki N."/>
            <person name="Veneault-Fourrey C."/>
            <person name="LaButti K."/>
            <person name="Lindquist E.A."/>
            <person name="Lipzen A."/>
            <person name="Lundell T."/>
            <person name="Morin E."/>
            <person name="Murat C."/>
            <person name="Riley R."/>
            <person name="Ohm R."/>
            <person name="Sun H."/>
            <person name="Tunlid A."/>
            <person name="Henrissat B."/>
            <person name="Grigoriev I.V."/>
            <person name="Hibbett D.S."/>
            <person name="Martin F."/>
        </authorList>
    </citation>
    <scope>NUCLEOTIDE SEQUENCE [LARGE SCALE GENOMIC DNA]</scope>
    <source>
        <strain evidence="1 2">SS14</strain>
    </source>
</reference>
<evidence type="ECO:0000313" key="1">
    <source>
        <dbReference type="EMBL" id="KIJ44433.1"/>
    </source>
</evidence>
<dbReference type="EMBL" id="KN837117">
    <property type="protein sequence ID" value="KIJ44433.1"/>
    <property type="molecule type" value="Genomic_DNA"/>
</dbReference>
<dbReference type="AlphaFoldDB" id="A0A0C9UN89"/>
<name>A0A0C9UN89_SPHS4</name>
<dbReference type="HOGENOM" id="CLU_1994068_0_0_1"/>
<accession>A0A0C9UN89</accession>